<dbReference type="EMBL" id="JBIEKR010000001">
    <property type="protein sequence ID" value="MFG6271805.1"/>
    <property type="molecule type" value="Genomic_DNA"/>
</dbReference>
<dbReference type="GO" id="GO:0032993">
    <property type="term" value="C:protein-DNA complex"/>
    <property type="evidence" value="ECO:0007669"/>
    <property type="project" value="TreeGrafter"/>
</dbReference>
<dbReference type="FunFam" id="1.10.10.10:FF:000001">
    <property type="entry name" value="LysR family transcriptional regulator"/>
    <property type="match status" value="1"/>
</dbReference>
<dbReference type="GO" id="GO:0003700">
    <property type="term" value="F:DNA-binding transcription factor activity"/>
    <property type="evidence" value="ECO:0007669"/>
    <property type="project" value="InterPro"/>
</dbReference>
<keyword evidence="4" id="KW-0804">Transcription</keyword>
<dbReference type="Gene3D" id="1.10.10.10">
    <property type="entry name" value="Winged helix-like DNA-binding domain superfamily/Winged helix DNA-binding domain"/>
    <property type="match status" value="1"/>
</dbReference>
<dbReference type="InterPro" id="IPR005119">
    <property type="entry name" value="LysR_subst-bd"/>
</dbReference>
<dbReference type="InterPro" id="IPR036390">
    <property type="entry name" value="WH_DNA-bd_sf"/>
</dbReference>
<dbReference type="RefSeq" id="WP_113856015.1">
    <property type="nucleotide sequence ID" value="NZ_CP011940.1"/>
</dbReference>
<evidence type="ECO:0000256" key="2">
    <source>
        <dbReference type="ARBA" id="ARBA00023015"/>
    </source>
</evidence>
<dbReference type="PANTHER" id="PTHR30346">
    <property type="entry name" value="TRANSCRIPTIONAL DUAL REGULATOR HCAR-RELATED"/>
    <property type="match status" value="1"/>
</dbReference>
<evidence type="ECO:0000256" key="1">
    <source>
        <dbReference type="ARBA" id="ARBA00009437"/>
    </source>
</evidence>
<reference evidence="7 8" key="1">
    <citation type="submission" date="2020-04" db="EMBL/GenBank/DDBJ databases">
        <authorList>
            <person name="Hitch T.C.A."/>
            <person name="Wylensek D."/>
            <person name="Clavel T."/>
        </authorList>
    </citation>
    <scope>NUCLEOTIDE SEQUENCE [LARGE SCALE GENOMIC DNA]</scope>
    <source>
        <strain evidence="7 8">Oil-RF-744-FAT-WT-6-1</strain>
    </source>
</reference>
<accession>A0A848BST0</accession>
<keyword evidence="3" id="KW-0238">DNA-binding</keyword>
<comment type="caution">
    <text evidence="7">The sequence shown here is derived from an EMBL/GenBank/DDBJ whole genome shotgun (WGS) entry which is preliminary data.</text>
</comment>
<evidence type="ECO:0000259" key="5">
    <source>
        <dbReference type="PROSITE" id="PS50931"/>
    </source>
</evidence>
<dbReference type="AlphaFoldDB" id="A0A848BST0"/>
<comment type="similarity">
    <text evidence="1">Belongs to the LysR transcriptional regulatory family.</text>
</comment>
<gene>
    <name evidence="6" type="ORF">ACGTZG_01215</name>
    <name evidence="7" type="ORF">HF872_12480</name>
</gene>
<dbReference type="Proteomes" id="UP000591071">
    <property type="component" value="Unassembled WGS sequence"/>
</dbReference>
<evidence type="ECO:0000313" key="6">
    <source>
        <dbReference type="EMBL" id="MFG6271805.1"/>
    </source>
</evidence>
<dbReference type="SUPFAM" id="SSF53850">
    <property type="entry name" value="Periplasmic binding protein-like II"/>
    <property type="match status" value="1"/>
</dbReference>
<evidence type="ECO:0000313" key="8">
    <source>
        <dbReference type="Proteomes" id="UP000591071"/>
    </source>
</evidence>
<dbReference type="CDD" id="cd05466">
    <property type="entry name" value="PBP2_LTTR_substrate"/>
    <property type="match status" value="1"/>
</dbReference>
<dbReference type="InterPro" id="IPR000847">
    <property type="entry name" value="LysR_HTH_N"/>
</dbReference>
<feature type="domain" description="HTH lysR-type" evidence="5">
    <location>
        <begin position="1"/>
        <end position="58"/>
    </location>
</feature>
<dbReference type="KEGG" id="mhw:ACT01_09635"/>
<proteinExistence type="inferred from homology"/>
<dbReference type="Pfam" id="PF03466">
    <property type="entry name" value="LysR_substrate"/>
    <property type="match status" value="1"/>
</dbReference>
<dbReference type="Pfam" id="PF00126">
    <property type="entry name" value="HTH_1"/>
    <property type="match status" value="1"/>
</dbReference>
<keyword evidence="9" id="KW-1185">Reference proteome</keyword>
<evidence type="ECO:0000256" key="3">
    <source>
        <dbReference type="ARBA" id="ARBA00023125"/>
    </source>
</evidence>
<reference evidence="6 9" key="2">
    <citation type="submission" date="2024-10" db="EMBL/GenBank/DDBJ databases">
        <authorList>
            <person name="Sang B.-I."/>
            <person name="Prabhaharan D."/>
        </authorList>
    </citation>
    <scope>NUCLEOTIDE SEQUENCE [LARGE SCALE GENOMIC DNA]</scope>
    <source>
        <strain evidence="6 9">MH</strain>
    </source>
</reference>
<protein>
    <submittedName>
        <fullName evidence="7">LysR family transcriptional regulator</fullName>
    </submittedName>
    <submittedName>
        <fullName evidence="6">LysR substrate-binding domain-containing protein</fullName>
    </submittedName>
</protein>
<keyword evidence="2" id="KW-0805">Transcription regulation</keyword>
<dbReference type="PRINTS" id="PR00039">
    <property type="entry name" value="HTHLYSR"/>
</dbReference>
<dbReference type="Proteomes" id="UP001605989">
    <property type="component" value="Unassembled WGS sequence"/>
</dbReference>
<dbReference type="SUPFAM" id="SSF46785">
    <property type="entry name" value="Winged helix' DNA-binding domain"/>
    <property type="match status" value="1"/>
</dbReference>
<evidence type="ECO:0000256" key="4">
    <source>
        <dbReference type="ARBA" id="ARBA00023163"/>
    </source>
</evidence>
<evidence type="ECO:0000313" key="7">
    <source>
        <dbReference type="EMBL" id="NME29421.1"/>
    </source>
</evidence>
<dbReference type="Gene3D" id="3.40.190.290">
    <property type="match status" value="1"/>
</dbReference>
<dbReference type="OrthoDB" id="1624015at2"/>
<organism evidence="7 8">
    <name type="scientific">Megasphaera hexanoica</name>
    <dbReference type="NCBI Taxonomy" id="1675036"/>
    <lineage>
        <taxon>Bacteria</taxon>
        <taxon>Bacillati</taxon>
        <taxon>Bacillota</taxon>
        <taxon>Negativicutes</taxon>
        <taxon>Veillonellales</taxon>
        <taxon>Veillonellaceae</taxon>
        <taxon>Megasphaera</taxon>
    </lineage>
</organism>
<dbReference type="EMBL" id="JABAFG010000034">
    <property type="protein sequence ID" value="NME29421.1"/>
    <property type="molecule type" value="Genomic_DNA"/>
</dbReference>
<name>A0A848BST0_9FIRM</name>
<dbReference type="InterPro" id="IPR036388">
    <property type="entry name" value="WH-like_DNA-bd_sf"/>
</dbReference>
<dbReference type="GO" id="GO:0003677">
    <property type="term" value="F:DNA binding"/>
    <property type="evidence" value="ECO:0007669"/>
    <property type="project" value="UniProtKB-KW"/>
</dbReference>
<sequence length="301" mass="33765">MELRTLHYFLAVAREGNMTGAANMLHITQPTLSRQMADLEKELGKQLFIRTNRNTHLTEEGIHLRQRAEEILSLVRQTEAEINNDQLELTGCIRIGAGETPVIHFLTDAFARLHSQHPGVTCELFTGNADTVEERLVHGLIDFALFIEPFNPEKYEYLRLPETNTVGIITRSDNPWAKLPAITPDILKDIPLLTSSRTATAAFDVRTWSGGQVTTEDLQIVGRFDLIANAAQLIRTGITSAFGINELFQLQTPDLAFVPLKPAVSCSCLVVWKKYQLLTKPCEVFLRLLKESCPHTDTENT</sequence>
<evidence type="ECO:0000313" key="9">
    <source>
        <dbReference type="Proteomes" id="UP001605989"/>
    </source>
</evidence>
<dbReference type="PANTHER" id="PTHR30346:SF28">
    <property type="entry name" value="HTH-TYPE TRANSCRIPTIONAL REGULATOR CYNR"/>
    <property type="match status" value="1"/>
</dbReference>
<dbReference type="PROSITE" id="PS50931">
    <property type="entry name" value="HTH_LYSR"/>
    <property type="match status" value="1"/>
</dbReference>